<dbReference type="SUPFAM" id="SSF52047">
    <property type="entry name" value="RNI-like"/>
    <property type="match status" value="1"/>
</dbReference>
<dbReference type="Gene3D" id="1.20.1280.50">
    <property type="match status" value="1"/>
</dbReference>
<accession>A0A388LH52</accession>
<dbReference type="InterPro" id="IPR032675">
    <property type="entry name" value="LRR_dom_sf"/>
</dbReference>
<evidence type="ECO:0000313" key="3">
    <source>
        <dbReference type="Proteomes" id="UP000265515"/>
    </source>
</evidence>
<proteinExistence type="predicted"/>
<protein>
    <recommendedName>
        <fullName evidence="1">F-box domain-containing protein</fullName>
    </recommendedName>
</protein>
<organism evidence="2 3">
    <name type="scientific">Chara braunii</name>
    <name type="common">Braun's stonewort</name>
    <dbReference type="NCBI Taxonomy" id="69332"/>
    <lineage>
        <taxon>Eukaryota</taxon>
        <taxon>Viridiplantae</taxon>
        <taxon>Streptophyta</taxon>
        <taxon>Charophyceae</taxon>
        <taxon>Charales</taxon>
        <taxon>Characeae</taxon>
        <taxon>Chara</taxon>
    </lineage>
</organism>
<dbReference type="Proteomes" id="UP000265515">
    <property type="component" value="Unassembled WGS sequence"/>
</dbReference>
<dbReference type="InterPro" id="IPR036047">
    <property type="entry name" value="F-box-like_dom_sf"/>
</dbReference>
<sequence>MGDSVSMSSGAAVEDGVIEDVDWAVSMSSGAAVEDGIIEDVDWANLAPDALVEIFTYLPIQYRFRIGSVCKSWRRESLNPVVWKSCTMSDVSDLSKRYDVNEQAVMDSILRSRSELISLAIESCPHSILGFIGNHCPQLLSLKLRRCSTNVTSTCRSPLQNAEALVHGCPLLRSIEFFLSDCCDLLFTTFAVTPFVNMLAINLPNLVSFVLEMEFRSVGDRDVEIIVDNMTRLEVLGLSRSGITDSSLGLIGSALLSLRSLTVDHCLWLTSEAVMTLRSNRKELYVSSKGVRGKDHCWYEADVVDDWDEQAHLFTG</sequence>
<dbReference type="Pfam" id="PF00646">
    <property type="entry name" value="F-box"/>
    <property type="match status" value="1"/>
</dbReference>
<dbReference type="SUPFAM" id="SSF81383">
    <property type="entry name" value="F-box domain"/>
    <property type="match status" value="1"/>
</dbReference>
<dbReference type="OrthoDB" id="3219396at2759"/>
<dbReference type="SMART" id="SM00256">
    <property type="entry name" value="FBOX"/>
    <property type="match status" value="1"/>
</dbReference>
<comment type="caution">
    <text evidence="2">The sequence shown here is derived from an EMBL/GenBank/DDBJ whole genome shotgun (WGS) entry which is preliminary data.</text>
</comment>
<dbReference type="EMBL" id="BFEA01000379">
    <property type="protein sequence ID" value="GBG81581.1"/>
    <property type="molecule type" value="Genomic_DNA"/>
</dbReference>
<gene>
    <name evidence="2" type="ORF">CBR_g32573</name>
</gene>
<name>A0A388LH52_CHABU</name>
<dbReference type="Gramene" id="GBG81581">
    <property type="protein sequence ID" value="GBG81581"/>
    <property type="gene ID" value="CBR_g32573"/>
</dbReference>
<evidence type="ECO:0000313" key="2">
    <source>
        <dbReference type="EMBL" id="GBG81581.1"/>
    </source>
</evidence>
<dbReference type="AlphaFoldDB" id="A0A388LH52"/>
<dbReference type="PANTHER" id="PTHR38926:SF5">
    <property type="entry name" value="F-BOX AND LEUCINE-RICH REPEAT PROTEIN 6"/>
    <property type="match status" value="1"/>
</dbReference>
<dbReference type="Gene3D" id="3.80.10.10">
    <property type="entry name" value="Ribonuclease Inhibitor"/>
    <property type="match status" value="1"/>
</dbReference>
<dbReference type="InterPro" id="IPR001810">
    <property type="entry name" value="F-box_dom"/>
</dbReference>
<dbReference type="STRING" id="69332.A0A388LH52"/>
<reference evidence="2 3" key="1">
    <citation type="journal article" date="2018" name="Cell">
        <title>The Chara Genome: Secondary Complexity and Implications for Plant Terrestrialization.</title>
        <authorList>
            <person name="Nishiyama T."/>
            <person name="Sakayama H."/>
            <person name="Vries J.D."/>
            <person name="Buschmann H."/>
            <person name="Saint-Marcoux D."/>
            <person name="Ullrich K.K."/>
            <person name="Haas F.B."/>
            <person name="Vanderstraeten L."/>
            <person name="Becker D."/>
            <person name="Lang D."/>
            <person name="Vosolsobe S."/>
            <person name="Rombauts S."/>
            <person name="Wilhelmsson P.K.I."/>
            <person name="Janitza P."/>
            <person name="Kern R."/>
            <person name="Heyl A."/>
            <person name="Rumpler F."/>
            <person name="Villalobos L.I.A.C."/>
            <person name="Clay J.M."/>
            <person name="Skokan R."/>
            <person name="Toyoda A."/>
            <person name="Suzuki Y."/>
            <person name="Kagoshima H."/>
            <person name="Schijlen E."/>
            <person name="Tajeshwar N."/>
            <person name="Catarino B."/>
            <person name="Hetherington A.J."/>
            <person name="Saltykova A."/>
            <person name="Bonnot C."/>
            <person name="Breuninger H."/>
            <person name="Symeonidi A."/>
            <person name="Radhakrishnan G.V."/>
            <person name="Van Nieuwerburgh F."/>
            <person name="Deforce D."/>
            <person name="Chang C."/>
            <person name="Karol K.G."/>
            <person name="Hedrich R."/>
            <person name="Ulvskov P."/>
            <person name="Glockner G."/>
            <person name="Delwiche C.F."/>
            <person name="Petrasek J."/>
            <person name="Van de Peer Y."/>
            <person name="Friml J."/>
            <person name="Beilby M."/>
            <person name="Dolan L."/>
            <person name="Kohara Y."/>
            <person name="Sugano S."/>
            <person name="Fujiyama A."/>
            <person name="Delaux P.-M."/>
            <person name="Quint M."/>
            <person name="TheiBen G."/>
            <person name="Hagemann M."/>
            <person name="Harholt J."/>
            <person name="Dunand C."/>
            <person name="Zachgo S."/>
            <person name="Langdale J."/>
            <person name="Maumus F."/>
            <person name="Straeten D.V.D."/>
            <person name="Gould S.B."/>
            <person name="Rensing S.A."/>
        </authorList>
    </citation>
    <scope>NUCLEOTIDE SEQUENCE [LARGE SCALE GENOMIC DNA]</scope>
    <source>
        <strain evidence="2 3">S276</strain>
    </source>
</reference>
<keyword evidence="3" id="KW-1185">Reference proteome</keyword>
<feature type="domain" description="F-box" evidence="1">
    <location>
        <begin position="46"/>
        <end position="86"/>
    </location>
</feature>
<dbReference type="PANTHER" id="PTHR38926">
    <property type="entry name" value="F-BOX DOMAIN CONTAINING PROTEIN, EXPRESSED"/>
    <property type="match status" value="1"/>
</dbReference>
<evidence type="ECO:0000259" key="1">
    <source>
        <dbReference type="SMART" id="SM00256"/>
    </source>
</evidence>